<dbReference type="Gene3D" id="3.90.226.10">
    <property type="entry name" value="2-enoyl-CoA Hydratase, Chain A, domain 1"/>
    <property type="match status" value="1"/>
</dbReference>
<dbReference type="PROSITE" id="PS00166">
    <property type="entry name" value="ENOYL_COA_HYDRATASE"/>
    <property type="match status" value="1"/>
</dbReference>
<dbReference type="CDD" id="cd06558">
    <property type="entry name" value="crotonase-like"/>
    <property type="match status" value="1"/>
</dbReference>
<dbReference type="InterPro" id="IPR018376">
    <property type="entry name" value="Enoyl-CoA_hyd/isom_CS"/>
</dbReference>
<comment type="catalytic activity">
    <reaction evidence="6">
        <text>a 4-saturated-(3S)-3-hydroxyacyl-CoA = a (3E)-enoyl-CoA + H2O</text>
        <dbReference type="Rhea" id="RHEA:20724"/>
        <dbReference type="ChEBI" id="CHEBI:15377"/>
        <dbReference type="ChEBI" id="CHEBI:58521"/>
        <dbReference type="ChEBI" id="CHEBI:137480"/>
        <dbReference type="EC" id="4.2.1.17"/>
    </reaction>
</comment>
<reference evidence="8 9" key="1">
    <citation type="submission" date="2015-12" db="EMBL/GenBank/DDBJ databases">
        <title>Serinicoccus chungangenesis strain CD08_5 genome sequencing and assembly.</title>
        <authorList>
            <person name="Chander A.M."/>
            <person name="Kaur G."/>
            <person name="Nair G.R."/>
            <person name="Dhawan D.K."/>
            <person name="Kochhar R.K."/>
            <person name="Mayilraj S."/>
            <person name="Bhadada S.K."/>
        </authorList>
    </citation>
    <scope>NUCLEOTIDE SEQUENCE [LARGE SCALE GENOMIC DNA]</scope>
    <source>
        <strain evidence="8 9">CD08_5</strain>
    </source>
</reference>
<organism evidence="8 9">
    <name type="scientific">Serinicoccus chungangensis</name>
    <dbReference type="NCBI Taxonomy" id="767452"/>
    <lineage>
        <taxon>Bacteria</taxon>
        <taxon>Bacillati</taxon>
        <taxon>Actinomycetota</taxon>
        <taxon>Actinomycetes</taxon>
        <taxon>Micrococcales</taxon>
        <taxon>Ornithinimicrobiaceae</taxon>
        <taxon>Serinicoccus</taxon>
    </lineage>
</organism>
<accession>A0A0W8I8F7</accession>
<dbReference type="FunFam" id="1.10.12.10:FF:000001">
    <property type="entry name" value="Probable enoyl-CoA hydratase, mitochondrial"/>
    <property type="match status" value="1"/>
</dbReference>
<dbReference type="Proteomes" id="UP000054837">
    <property type="component" value="Unassembled WGS sequence"/>
</dbReference>
<dbReference type="PANTHER" id="PTHR11941">
    <property type="entry name" value="ENOYL-COA HYDRATASE-RELATED"/>
    <property type="match status" value="1"/>
</dbReference>
<evidence type="ECO:0000256" key="1">
    <source>
        <dbReference type="ARBA" id="ARBA00005254"/>
    </source>
</evidence>
<gene>
    <name evidence="8" type="ORF">AVL62_05060</name>
</gene>
<evidence type="ECO:0000256" key="4">
    <source>
        <dbReference type="ARBA" id="ARBA00023239"/>
    </source>
</evidence>
<name>A0A0W8I8F7_9MICO</name>
<dbReference type="InterPro" id="IPR014748">
    <property type="entry name" value="Enoyl-CoA_hydra_C"/>
</dbReference>
<dbReference type="InterPro" id="IPR001753">
    <property type="entry name" value="Enoyl-CoA_hydra/iso"/>
</dbReference>
<dbReference type="EMBL" id="LQBL01000022">
    <property type="protein sequence ID" value="KUG55672.1"/>
    <property type="molecule type" value="Genomic_DNA"/>
</dbReference>
<dbReference type="InterPro" id="IPR029045">
    <property type="entry name" value="ClpP/crotonase-like_dom_sf"/>
</dbReference>
<dbReference type="EC" id="4.2.1.17" evidence="2"/>
<evidence type="ECO:0000313" key="8">
    <source>
        <dbReference type="EMBL" id="KUG55672.1"/>
    </source>
</evidence>
<keyword evidence="3" id="KW-0443">Lipid metabolism</keyword>
<dbReference type="GO" id="GO:0006635">
    <property type="term" value="P:fatty acid beta-oxidation"/>
    <property type="evidence" value="ECO:0007669"/>
    <property type="project" value="TreeGrafter"/>
</dbReference>
<dbReference type="FunFam" id="3.90.226.10:FF:000009">
    <property type="entry name" value="Carnitinyl-CoA dehydratase"/>
    <property type="match status" value="1"/>
</dbReference>
<dbReference type="GO" id="GO:0004300">
    <property type="term" value="F:enoyl-CoA hydratase activity"/>
    <property type="evidence" value="ECO:0007669"/>
    <property type="project" value="UniProtKB-EC"/>
</dbReference>
<comment type="similarity">
    <text evidence="1 7">Belongs to the enoyl-CoA hydratase/isomerase family.</text>
</comment>
<dbReference type="Pfam" id="PF00378">
    <property type="entry name" value="ECH_1"/>
    <property type="match status" value="1"/>
</dbReference>
<keyword evidence="9" id="KW-1185">Reference proteome</keyword>
<comment type="caution">
    <text evidence="8">The sequence shown here is derived from an EMBL/GenBank/DDBJ whole genome shotgun (WGS) entry which is preliminary data.</text>
</comment>
<evidence type="ECO:0000256" key="6">
    <source>
        <dbReference type="ARBA" id="ARBA00023717"/>
    </source>
</evidence>
<evidence type="ECO:0000256" key="2">
    <source>
        <dbReference type="ARBA" id="ARBA00012076"/>
    </source>
</evidence>
<dbReference type="OrthoDB" id="8452484at2"/>
<keyword evidence="4" id="KW-0456">Lyase</keyword>
<dbReference type="SUPFAM" id="SSF52096">
    <property type="entry name" value="ClpP/crotonase"/>
    <property type="match status" value="1"/>
</dbReference>
<dbReference type="AlphaFoldDB" id="A0A0W8I8F7"/>
<dbReference type="RefSeq" id="WP_058890780.1">
    <property type="nucleotide sequence ID" value="NZ_LQBL01000022.1"/>
</dbReference>
<dbReference type="STRING" id="767452.AVL62_05060"/>
<evidence type="ECO:0000256" key="5">
    <source>
        <dbReference type="ARBA" id="ARBA00023709"/>
    </source>
</evidence>
<evidence type="ECO:0000313" key="9">
    <source>
        <dbReference type="Proteomes" id="UP000054837"/>
    </source>
</evidence>
<sequence length="266" mass="27988">MSRTVATASDLVRIEVEDGIATVRIDRPSMNPLSIEVQDALGEAARLVGDDDEVAAVVLYGGEKVFAAGADIKEMQDMSYPDMVRRAPVIQECFSAVARIPKPVVAAIEGYALGAGNELALCADFRVAASDARLGQPEILLGVIPGAGGSQRLARLVGPARAKDLVFTGRMVDASEALEMGLVDRVCDPGQAHATALEMVRGYVGGPALALRAAKEAVDRGLDGDLETGLAIEAMQFASVFATRDREIGMRSFVEQGPGKAEFTGR</sequence>
<dbReference type="PANTHER" id="PTHR11941:SF169">
    <property type="entry name" value="(7AS)-7A-METHYL-1,5-DIOXO-2,3,5,6,7,7A-HEXAHYDRO-1H-INDENE-CARBOXYL-COA HYDROLASE"/>
    <property type="match status" value="1"/>
</dbReference>
<protein>
    <recommendedName>
        <fullName evidence="2">enoyl-CoA hydratase</fullName>
        <ecNumber evidence="2">4.2.1.17</ecNumber>
    </recommendedName>
</protein>
<dbReference type="Gene3D" id="1.10.12.10">
    <property type="entry name" value="Lyase 2-enoyl-coa Hydratase, Chain A, domain 2"/>
    <property type="match status" value="1"/>
</dbReference>
<proteinExistence type="inferred from homology"/>
<comment type="catalytic activity">
    <reaction evidence="5">
        <text>a (3S)-3-hydroxyacyl-CoA = a (2E)-enoyl-CoA + H2O</text>
        <dbReference type="Rhea" id="RHEA:16105"/>
        <dbReference type="ChEBI" id="CHEBI:15377"/>
        <dbReference type="ChEBI" id="CHEBI:57318"/>
        <dbReference type="ChEBI" id="CHEBI:58856"/>
        <dbReference type="EC" id="4.2.1.17"/>
    </reaction>
</comment>
<evidence type="ECO:0000256" key="3">
    <source>
        <dbReference type="ARBA" id="ARBA00023098"/>
    </source>
</evidence>
<evidence type="ECO:0000256" key="7">
    <source>
        <dbReference type="RuleBase" id="RU003707"/>
    </source>
</evidence>